<comment type="caution">
    <text evidence="3">The sequence shown here is derived from an EMBL/GenBank/DDBJ whole genome shotgun (WGS) entry which is preliminary data.</text>
</comment>
<evidence type="ECO:0000256" key="2">
    <source>
        <dbReference type="SAM" id="SignalP"/>
    </source>
</evidence>
<keyword evidence="2" id="KW-0732">Signal</keyword>
<feature type="compositionally biased region" description="Low complexity" evidence="1">
    <location>
        <begin position="40"/>
        <end position="54"/>
    </location>
</feature>
<organism evidence="3 4">
    <name type="scientific">Paludisphaera mucosa</name>
    <dbReference type="NCBI Taxonomy" id="3030827"/>
    <lineage>
        <taxon>Bacteria</taxon>
        <taxon>Pseudomonadati</taxon>
        <taxon>Planctomycetota</taxon>
        <taxon>Planctomycetia</taxon>
        <taxon>Isosphaerales</taxon>
        <taxon>Isosphaeraceae</taxon>
        <taxon>Paludisphaera</taxon>
    </lineage>
</organism>
<proteinExistence type="predicted"/>
<protein>
    <submittedName>
        <fullName evidence="3">Uncharacterized protein</fullName>
    </submittedName>
</protein>
<feature type="compositionally biased region" description="Low complexity" evidence="1">
    <location>
        <begin position="62"/>
        <end position="77"/>
    </location>
</feature>
<reference evidence="3 4" key="1">
    <citation type="submission" date="2023-03" db="EMBL/GenBank/DDBJ databases">
        <title>Paludisphaera mucosa sp. nov. a novel planctomycete from northern fen.</title>
        <authorList>
            <person name="Ivanova A."/>
        </authorList>
    </citation>
    <scope>NUCLEOTIDE SEQUENCE [LARGE SCALE GENOMIC DNA]</scope>
    <source>
        <strain evidence="3 4">Pla2</strain>
    </source>
</reference>
<evidence type="ECO:0000256" key="1">
    <source>
        <dbReference type="SAM" id="MobiDB-lite"/>
    </source>
</evidence>
<gene>
    <name evidence="3" type="ORF">PZE19_00275</name>
</gene>
<sequence>MRFTIKILLAVVAFAGGASAARADIVLGTAGDFAVLAGTTVTNTGPTAATSASARGRRSRASPRGSSPPRSRSTRATPWRRRPRSI</sequence>
<feature type="chain" id="PRO_5047412863" evidence="2">
    <location>
        <begin position="24"/>
        <end position="86"/>
    </location>
</feature>
<feature type="region of interest" description="Disordered" evidence="1">
    <location>
        <begin position="40"/>
        <end position="86"/>
    </location>
</feature>
<dbReference type="EMBL" id="JARRAG010000001">
    <property type="protein sequence ID" value="MDG3002211.1"/>
    <property type="molecule type" value="Genomic_DNA"/>
</dbReference>
<feature type="signal peptide" evidence="2">
    <location>
        <begin position="1"/>
        <end position="23"/>
    </location>
</feature>
<dbReference type="Proteomes" id="UP001216907">
    <property type="component" value="Unassembled WGS sequence"/>
</dbReference>
<name>A0ABT6F3Q5_9BACT</name>
<dbReference type="RefSeq" id="WP_277860356.1">
    <property type="nucleotide sequence ID" value="NZ_JARRAG010000001.1"/>
</dbReference>
<accession>A0ABT6F3Q5</accession>
<evidence type="ECO:0000313" key="3">
    <source>
        <dbReference type="EMBL" id="MDG3002211.1"/>
    </source>
</evidence>
<evidence type="ECO:0000313" key="4">
    <source>
        <dbReference type="Proteomes" id="UP001216907"/>
    </source>
</evidence>
<keyword evidence="4" id="KW-1185">Reference proteome</keyword>